<proteinExistence type="predicted"/>
<keyword evidence="1" id="KW-0547">Nucleotide-binding</keyword>
<keyword evidence="6" id="KW-1185">Reference proteome</keyword>
<dbReference type="Pfam" id="PF04548">
    <property type="entry name" value="AIG1"/>
    <property type="match status" value="1"/>
</dbReference>
<evidence type="ECO:0000256" key="1">
    <source>
        <dbReference type="ARBA" id="ARBA00022741"/>
    </source>
</evidence>
<sequence>MDVSCSSIFIFLIDEILCSCGNRFVLFDNKTNDETKKSNQVNQLLSHVNMVLEKNGGEPYTNEIFTEIKNDMGQRRDTSRRDRGFCGGICHRFVSIYIKNGVVKVAYRVRLLACGKIIDHRHAQLYAYRDPSKFVVAAPAGASSGGGASASTEEKKKESAEESDDDIFD</sequence>
<reference evidence="5" key="1">
    <citation type="submission" date="2023-03" db="EMBL/GenBank/DDBJ databases">
        <title>Chromosome-scale reference genome and RAD-based genetic map of yellow starthistle (Centaurea solstitialis) reveal putative structural variation and QTLs associated with invader traits.</title>
        <authorList>
            <person name="Reatini B."/>
            <person name="Cang F.A."/>
            <person name="Jiang Q."/>
            <person name="Mckibben M.T.W."/>
            <person name="Barker M.S."/>
            <person name="Rieseberg L.H."/>
            <person name="Dlugosch K.M."/>
        </authorList>
    </citation>
    <scope>NUCLEOTIDE SEQUENCE</scope>
    <source>
        <strain evidence="5">CAN-66</strain>
        <tissue evidence="5">Leaf</tissue>
    </source>
</reference>
<dbReference type="InterPro" id="IPR006703">
    <property type="entry name" value="G_AIG1"/>
</dbReference>
<evidence type="ECO:0000313" key="5">
    <source>
        <dbReference type="EMBL" id="KAJ9560079.1"/>
    </source>
</evidence>
<accession>A0AA38THE2</accession>
<dbReference type="PANTHER" id="PTHR10903">
    <property type="entry name" value="GTPASE, IMAP FAMILY MEMBER-RELATED"/>
    <property type="match status" value="1"/>
</dbReference>
<dbReference type="Proteomes" id="UP001172457">
    <property type="component" value="Chromosome 2"/>
</dbReference>
<protein>
    <recommendedName>
        <fullName evidence="4">AIG1-type G domain-containing protein</fullName>
    </recommendedName>
</protein>
<dbReference type="InterPro" id="IPR027417">
    <property type="entry name" value="P-loop_NTPase"/>
</dbReference>
<evidence type="ECO:0000256" key="2">
    <source>
        <dbReference type="ARBA" id="ARBA00023134"/>
    </source>
</evidence>
<dbReference type="InterPro" id="IPR045058">
    <property type="entry name" value="GIMA/IAN/Toc"/>
</dbReference>
<organism evidence="5 6">
    <name type="scientific">Centaurea solstitialis</name>
    <name type="common">yellow star-thistle</name>
    <dbReference type="NCBI Taxonomy" id="347529"/>
    <lineage>
        <taxon>Eukaryota</taxon>
        <taxon>Viridiplantae</taxon>
        <taxon>Streptophyta</taxon>
        <taxon>Embryophyta</taxon>
        <taxon>Tracheophyta</taxon>
        <taxon>Spermatophyta</taxon>
        <taxon>Magnoliopsida</taxon>
        <taxon>eudicotyledons</taxon>
        <taxon>Gunneridae</taxon>
        <taxon>Pentapetalae</taxon>
        <taxon>asterids</taxon>
        <taxon>campanulids</taxon>
        <taxon>Asterales</taxon>
        <taxon>Asteraceae</taxon>
        <taxon>Carduoideae</taxon>
        <taxon>Cardueae</taxon>
        <taxon>Centaureinae</taxon>
        <taxon>Centaurea</taxon>
    </lineage>
</organism>
<keyword evidence="2" id="KW-0342">GTP-binding</keyword>
<name>A0AA38THE2_9ASTR</name>
<evidence type="ECO:0000259" key="4">
    <source>
        <dbReference type="Pfam" id="PF04548"/>
    </source>
</evidence>
<dbReference type="GO" id="GO:0005525">
    <property type="term" value="F:GTP binding"/>
    <property type="evidence" value="ECO:0007669"/>
    <property type="project" value="UniProtKB-KW"/>
</dbReference>
<dbReference type="EMBL" id="JARYMX010000002">
    <property type="protein sequence ID" value="KAJ9560079.1"/>
    <property type="molecule type" value="Genomic_DNA"/>
</dbReference>
<feature type="domain" description="AIG1-type G" evidence="4">
    <location>
        <begin position="14"/>
        <end position="72"/>
    </location>
</feature>
<comment type="caution">
    <text evidence="5">The sequence shown here is derived from an EMBL/GenBank/DDBJ whole genome shotgun (WGS) entry which is preliminary data.</text>
</comment>
<dbReference type="Gene3D" id="3.40.50.300">
    <property type="entry name" value="P-loop containing nucleotide triphosphate hydrolases"/>
    <property type="match status" value="1"/>
</dbReference>
<evidence type="ECO:0000256" key="3">
    <source>
        <dbReference type="SAM" id="MobiDB-lite"/>
    </source>
</evidence>
<dbReference type="AlphaFoldDB" id="A0AA38THE2"/>
<gene>
    <name evidence="5" type="ORF">OSB04_005239</name>
</gene>
<evidence type="ECO:0000313" key="6">
    <source>
        <dbReference type="Proteomes" id="UP001172457"/>
    </source>
</evidence>
<dbReference type="PANTHER" id="PTHR10903:SF184">
    <property type="entry name" value="GTP-BINDING PROTEIN A"/>
    <property type="match status" value="1"/>
</dbReference>
<feature type="region of interest" description="Disordered" evidence="3">
    <location>
        <begin position="139"/>
        <end position="169"/>
    </location>
</feature>